<evidence type="ECO:0000259" key="1">
    <source>
        <dbReference type="Pfam" id="PF08241"/>
    </source>
</evidence>
<evidence type="ECO:0000313" key="3">
    <source>
        <dbReference type="Proteomes" id="UP000007842"/>
    </source>
</evidence>
<dbReference type="Proteomes" id="UP000007842">
    <property type="component" value="Chromosome"/>
</dbReference>
<organism evidence="2 3">
    <name type="scientific">Streptantibioticus cattleyicolor (strain ATCC 35852 / DSM 46488 / JCM 4925 / NBRC 14057 / NRRL 8057)</name>
    <name type="common">Streptomyces cattleya</name>
    <dbReference type="NCBI Taxonomy" id="1003195"/>
    <lineage>
        <taxon>Bacteria</taxon>
        <taxon>Bacillati</taxon>
        <taxon>Actinomycetota</taxon>
        <taxon>Actinomycetes</taxon>
        <taxon>Kitasatosporales</taxon>
        <taxon>Streptomycetaceae</taxon>
        <taxon>Streptantibioticus</taxon>
    </lineage>
</organism>
<dbReference type="RefSeq" id="WP_014146436.1">
    <property type="nucleotide sequence ID" value="NC_016111.1"/>
</dbReference>
<sequence length="195" mass="21072">MDLETLHGYDREAAAFASQWHEQPEPDDLRTALLRWFRPGPTADVGCGGGRDTAWLTANRFPTTGYEPSTGLLAEARKRYPQLPFECAALPELAGAPDGAFANVLCETVIMHLEPDSVAAAAVRRLRGLLQPGGTLYLSWRVVTGSAQRDDHGRLYAPVAPSLVRQGLAGLEVLLDEELTSVSSGKAVHRIVARA</sequence>
<dbReference type="PANTHER" id="PTHR42912">
    <property type="entry name" value="METHYLTRANSFERASE"/>
    <property type="match status" value="1"/>
</dbReference>
<proteinExistence type="predicted"/>
<dbReference type="HOGENOM" id="CLU_117431_0_0_11"/>
<protein>
    <recommendedName>
        <fullName evidence="1">Methyltransferase type 11 domain-containing protein</fullName>
    </recommendedName>
</protein>
<feature type="domain" description="Methyltransferase type 11" evidence="1">
    <location>
        <begin position="44"/>
        <end position="138"/>
    </location>
</feature>
<dbReference type="GO" id="GO:0008757">
    <property type="term" value="F:S-adenosylmethionine-dependent methyltransferase activity"/>
    <property type="evidence" value="ECO:0007669"/>
    <property type="project" value="InterPro"/>
</dbReference>
<dbReference type="KEGG" id="scy:SCATT_57360"/>
<dbReference type="InterPro" id="IPR050508">
    <property type="entry name" value="Methyltransf_Superfamily"/>
</dbReference>
<dbReference type="CDD" id="cd02440">
    <property type="entry name" value="AdoMet_MTases"/>
    <property type="match status" value="1"/>
</dbReference>
<dbReference type="Gene3D" id="3.40.50.150">
    <property type="entry name" value="Vaccinia Virus protein VP39"/>
    <property type="match status" value="1"/>
</dbReference>
<dbReference type="InterPro" id="IPR013216">
    <property type="entry name" value="Methyltransf_11"/>
</dbReference>
<name>F8JU05_STREN</name>
<dbReference type="EMBL" id="CP003219">
    <property type="protein sequence ID" value="AEW98107.1"/>
    <property type="molecule type" value="Genomic_DNA"/>
</dbReference>
<dbReference type="STRING" id="1003195.SCATT_57360"/>
<dbReference type="PANTHER" id="PTHR42912:SF94">
    <property type="entry name" value="METHYLTRANSFERASE TYPE 11 DOMAIN-CONTAINING PROTEIN"/>
    <property type="match status" value="1"/>
</dbReference>
<evidence type="ECO:0000313" key="2">
    <source>
        <dbReference type="EMBL" id="AEW98107.1"/>
    </source>
</evidence>
<dbReference type="eggNOG" id="COG0500">
    <property type="taxonomic scope" value="Bacteria"/>
</dbReference>
<keyword evidence="3" id="KW-1185">Reference proteome</keyword>
<gene>
    <name evidence="2" type="ordered locus">SCATT_57360</name>
</gene>
<accession>G8WYH6</accession>
<dbReference type="OrthoDB" id="9786503at2"/>
<dbReference type="PATRIC" id="fig|1003195.11.peg.7146"/>
<dbReference type="AlphaFoldDB" id="F8JU05"/>
<dbReference type="InterPro" id="IPR029063">
    <property type="entry name" value="SAM-dependent_MTases_sf"/>
</dbReference>
<accession>F8JU05</accession>
<dbReference type="KEGG" id="sct:SCAT_5735"/>
<dbReference type="SUPFAM" id="SSF53335">
    <property type="entry name" value="S-adenosyl-L-methionine-dependent methyltransferases"/>
    <property type="match status" value="1"/>
</dbReference>
<reference evidence="3" key="1">
    <citation type="submission" date="2011-12" db="EMBL/GenBank/DDBJ databases">
        <title>Complete genome sequence of Streptomyces cattleya strain DSM 46488.</title>
        <authorList>
            <person name="Ou H.-Y."/>
            <person name="Li P."/>
            <person name="Zhao C."/>
            <person name="O'Hagan D."/>
            <person name="Deng Z."/>
        </authorList>
    </citation>
    <scope>NUCLEOTIDE SEQUENCE [LARGE SCALE GENOMIC DNA]</scope>
    <source>
        <strain evidence="3">ATCC 35852 / DSM 46488 / JCM 4925 / NBRC 14057 / NRRL 8057</strain>
    </source>
</reference>
<dbReference type="Pfam" id="PF08241">
    <property type="entry name" value="Methyltransf_11"/>
    <property type="match status" value="1"/>
</dbReference>